<accession>A0A8X6TMG7</accession>
<protein>
    <submittedName>
        <fullName evidence="2">Uncharacterized protein</fullName>
    </submittedName>
</protein>
<evidence type="ECO:0000313" key="2">
    <source>
        <dbReference type="EMBL" id="GFT26340.1"/>
    </source>
</evidence>
<dbReference type="Proteomes" id="UP000887013">
    <property type="component" value="Unassembled WGS sequence"/>
</dbReference>
<feature type="compositionally biased region" description="Polar residues" evidence="1">
    <location>
        <begin position="84"/>
        <end position="103"/>
    </location>
</feature>
<feature type="non-terminal residue" evidence="2">
    <location>
        <position position="1"/>
    </location>
</feature>
<comment type="caution">
    <text evidence="2">The sequence shown here is derived from an EMBL/GenBank/DDBJ whole genome shotgun (WGS) entry which is preliminary data.</text>
</comment>
<evidence type="ECO:0000313" key="3">
    <source>
        <dbReference type="Proteomes" id="UP000887013"/>
    </source>
</evidence>
<name>A0A8X6TMG7_NEPPI</name>
<sequence>CFGHLFDQWSGLYPLQDFLFIPMGSSNSSVAVCHWQNDKSETIKRLAPKWRAVHSAAIQQVHCFQELLGFLIKERMKFSDHQCQEGNSGKTNFQLNSSITTRD</sequence>
<organism evidence="2 3">
    <name type="scientific">Nephila pilipes</name>
    <name type="common">Giant wood spider</name>
    <name type="synonym">Nephila maculata</name>
    <dbReference type="NCBI Taxonomy" id="299642"/>
    <lineage>
        <taxon>Eukaryota</taxon>
        <taxon>Metazoa</taxon>
        <taxon>Ecdysozoa</taxon>
        <taxon>Arthropoda</taxon>
        <taxon>Chelicerata</taxon>
        <taxon>Arachnida</taxon>
        <taxon>Araneae</taxon>
        <taxon>Araneomorphae</taxon>
        <taxon>Entelegynae</taxon>
        <taxon>Araneoidea</taxon>
        <taxon>Nephilidae</taxon>
        <taxon>Nephila</taxon>
    </lineage>
</organism>
<feature type="region of interest" description="Disordered" evidence="1">
    <location>
        <begin position="82"/>
        <end position="103"/>
    </location>
</feature>
<keyword evidence="3" id="KW-1185">Reference proteome</keyword>
<dbReference type="AlphaFoldDB" id="A0A8X6TMG7"/>
<reference evidence="2" key="1">
    <citation type="submission" date="2020-08" db="EMBL/GenBank/DDBJ databases">
        <title>Multicomponent nature underlies the extraordinary mechanical properties of spider dragline silk.</title>
        <authorList>
            <person name="Kono N."/>
            <person name="Nakamura H."/>
            <person name="Mori M."/>
            <person name="Yoshida Y."/>
            <person name="Ohtoshi R."/>
            <person name="Malay A.D."/>
            <person name="Moran D.A.P."/>
            <person name="Tomita M."/>
            <person name="Numata K."/>
            <person name="Arakawa K."/>
        </authorList>
    </citation>
    <scope>NUCLEOTIDE SEQUENCE</scope>
</reference>
<evidence type="ECO:0000256" key="1">
    <source>
        <dbReference type="SAM" id="MobiDB-lite"/>
    </source>
</evidence>
<dbReference type="EMBL" id="BMAW01011959">
    <property type="protein sequence ID" value="GFT26340.1"/>
    <property type="molecule type" value="Genomic_DNA"/>
</dbReference>
<gene>
    <name evidence="2" type="ORF">NPIL_613331</name>
</gene>
<proteinExistence type="predicted"/>